<dbReference type="PANTHER" id="PTHR42847">
    <property type="entry name" value="ALKANESULFONATE MONOOXYGENASE"/>
    <property type="match status" value="1"/>
</dbReference>
<reference evidence="7" key="1">
    <citation type="journal article" date="2019" name="Int. J. Syst. Evol. Microbiol.">
        <title>The Global Catalogue of Microorganisms (GCM) 10K type strain sequencing project: providing services to taxonomists for standard genome sequencing and annotation.</title>
        <authorList>
            <consortium name="The Broad Institute Genomics Platform"/>
            <consortium name="The Broad Institute Genome Sequencing Center for Infectious Disease"/>
            <person name="Wu L."/>
            <person name="Ma J."/>
        </authorList>
    </citation>
    <scope>NUCLEOTIDE SEQUENCE [LARGE SCALE GENOMIC DNA]</scope>
    <source>
        <strain evidence="7">JCM 17986</strain>
    </source>
</reference>
<sequence length="279" mass="29805">MARAAEDAGIDRVVLVDHVVMGPHTDKYVWGRFPTPPEAPWAEPLTLLAAMAAVTERVKLATGILIAPLRGATLLAKQAATLDQISNGRLELGVACGWQREEYDAAGLDWNQRGQLLTDTLAACKALWTQTPAAFTSETVNFTDTYLMPRPVQQGGVPLWIGGSLNKRNLQRIVESGDGWIPIMGLSTPDMARDVTTIRQALADAGRDPAALRVQGPIPMTKGDDGAFDLARTMENAPAVIEAGATTVQLPIQAFCSNAKDAPAFFAAARRAFDTVVGS</sequence>
<evidence type="ECO:0000256" key="2">
    <source>
        <dbReference type="ARBA" id="ARBA00022643"/>
    </source>
</evidence>
<evidence type="ECO:0000256" key="1">
    <source>
        <dbReference type="ARBA" id="ARBA00022630"/>
    </source>
</evidence>
<organism evidence="6 7">
    <name type="scientific">Yinghuangia aomiensis</name>
    <dbReference type="NCBI Taxonomy" id="676205"/>
    <lineage>
        <taxon>Bacteria</taxon>
        <taxon>Bacillati</taxon>
        <taxon>Actinomycetota</taxon>
        <taxon>Actinomycetes</taxon>
        <taxon>Kitasatosporales</taxon>
        <taxon>Streptomycetaceae</taxon>
        <taxon>Yinghuangia</taxon>
    </lineage>
</organism>
<evidence type="ECO:0000313" key="6">
    <source>
        <dbReference type="EMBL" id="GAA4977782.1"/>
    </source>
</evidence>
<evidence type="ECO:0000256" key="4">
    <source>
        <dbReference type="ARBA" id="ARBA00023033"/>
    </source>
</evidence>
<dbReference type="Proteomes" id="UP001500466">
    <property type="component" value="Unassembled WGS sequence"/>
</dbReference>
<dbReference type="EMBL" id="BAABHS010000019">
    <property type="protein sequence ID" value="GAA4977782.1"/>
    <property type="molecule type" value="Genomic_DNA"/>
</dbReference>
<accession>A0ABP9HTN1</accession>
<comment type="caution">
    <text evidence="6">The sequence shown here is derived from an EMBL/GenBank/DDBJ whole genome shotgun (WGS) entry which is preliminary data.</text>
</comment>
<evidence type="ECO:0000313" key="7">
    <source>
        <dbReference type="Proteomes" id="UP001500466"/>
    </source>
</evidence>
<dbReference type="NCBIfam" id="TIGR03619">
    <property type="entry name" value="F420_Rv2161c"/>
    <property type="match status" value="1"/>
</dbReference>
<dbReference type="SUPFAM" id="SSF51679">
    <property type="entry name" value="Bacterial luciferase-like"/>
    <property type="match status" value="1"/>
</dbReference>
<dbReference type="Gene3D" id="3.20.20.30">
    <property type="entry name" value="Luciferase-like domain"/>
    <property type="match status" value="1"/>
</dbReference>
<proteinExistence type="predicted"/>
<dbReference type="InterPro" id="IPR019921">
    <property type="entry name" value="Lucif-like_OxRdtase_Rv2161c"/>
</dbReference>
<name>A0ABP9HTN1_9ACTN</name>
<gene>
    <name evidence="6" type="ORF">GCM10023205_51870</name>
</gene>
<dbReference type="Pfam" id="PF00296">
    <property type="entry name" value="Bac_luciferase"/>
    <property type="match status" value="1"/>
</dbReference>
<evidence type="ECO:0000256" key="3">
    <source>
        <dbReference type="ARBA" id="ARBA00023002"/>
    </source>
</evidence>
<protein>
    <submittedName>
        <fullName evidence="6">LLM class F420-dependent oxidoreductase</fullName>
    </submittedName>
</protein>
<dbReference type="PANTHER" id="PTHR42847:SF4">
    <property type="entry name" value="ALKANESULFONATE MONOOXYGENASE-RELATED"/>
    <property type="match status" value="1"/>
</dbReference>
<keyword evidence="2" id="KW-0288">FMN</keyword>
<keyword evidence="4" id="KW-0503">Monooxygenase</keyword>
<evidence type="ECO:0000259" key="5">
    <source>
        <dbReference type="Pfam" id="PF00296"/>
    </source>
</evidence>
<keyword evidence="1" id="KW-0285">Flavoprotein</keyword>
<feature type="domain" description="Luciferase-like" evidence="5">
    <location>
        <begin position="1"/>
        <end position="218"/>
    </location>
</feature>
<keyword evidence="3" id="KW-0560">Oxidoreductase</keyword>
<dbReference type="InterPro" id="IPR036661">
    <property type="entry name" value="Luciferase-like_sf"/>
</dbReference>
<dbReference type="InterPro" id="IPR011251">
    <property type="entry name" value="Luciferase-like_dom"/>
</dbReference>
<dbReference type="InterPro" id="IPR050172">
    <property type="entry name" value="SsuD_RutA_monooxygenase"/>
</dbReference>
<keyword evidence="7" id="KW-1185">Reference proteome</keyword>